<keyword evidence="4" id="KW-1185">Reference proteome</keyword>
<evidence type="ECO:0000313" key="3">
    <source>
        <dbReference type="EMBL" id="RVT62712.1"/>
    </source>
</evidence>
<keyword evidence="1" id="KW-0533">Nickel</keyword>
<dbReference type="PRINTS" id="PR00334">
    <property type="entry name" value="KININOGEN"/>
</dbReference>
<evidence type="ECO:0000256" key="2">
    <source>
        <dbReference type="SAM" id="MobiDB-lite"/>
    </source>
</evidence>
<accession>A0A3S2X8V8</accession>
<dbReference type="InterPro" id="IPR002395">
    <property type="entry name" value="Kininogen"/>
</dbReference>
<protein>
    <submittedName>
        <fullName evidence="3">DUF111 family protein</fullName>
    </submittedName>
</protein>
<dbReference type="PANTHER" id="PTHR36566">
    <property type="entry name" value="NICKEL INSERTION PROTEIN-RELATED"/>
    <property type="match status" value="1"/>
</dbReference>
<feature type="compositionally biased region" description="Basic and acidic residues" evidence="2">
    <location>
        <begin position="76"/>
        <end position="153"/>
    </location>
</feature>
<name>A0A3S2X8V8_9BACI</name>
<sequence>MKTLYFDCFSGISGDMVIGALIDAGADPEFLAQELKKLKIDDEYELVWKKVVKNGITSTKFDVILLDSISVNNADDHSHEHTHSHDHRHDHSHEYTHSHDHSHDHSHEHGHSHDHSHDHSHEHTNSHDHSHDHSHEHTHSHDHSHDHSHEHTHSHGHSHHHRSYKDIMKLILEADLSDNVKNTALNIFEKIGRAEGHIHGMPLEQVHFHEVGAVDSIIDIVGAAILFHHLEVSVIKASAIPVGTGRIKIDHGIYPVPAPATLEILKGIPLEHTNIRGELTTPTGAAIVAALADEFSAFPSLKVQGIGYGAGTKTFAEHPNVLRVIIGEQA</sequence>
<dbReference type="Pfam" id="PF01969">
    <property type="entry name" value="Ni_insertion"/>
    <property type="match status" value="1"/>
</dbReference>
<dbReference type="PANTHER" id="PTHR36566:SF1">
    <property type="entry name" value="PYRIDINIUM-3,5-BISTHIOCARBOXYLIC ACID MONONUCLEOTIDE NICKEL INSERTION PROTEIN"/>
    <property type="match status" value="1"/>
</dbReference>
<evidence type="ECO:0000256" key="1">
    <source>
        <dbReference type="ARBA" id="ARBA00022596"/>
    </source>
</evidence>
<gene>
    <name evidence="3" type="ORF">EM808_13200</name>
</gene>
<dbReference type="Proteomes" id="UP000288024">
    <property type="component" value="Unassembled WGS sequence"/>
</dbReference>
<dbReference type="EMBL" id="RZTZ01000004">
    <property type="protein sequence ID" value="RVT62712.1"/>
    <property type="molecule type" value="Genomic_DNA"/>
</dbReference>
<dbReference type="RefSeq" id="WP_127738663.1">
    <property type="nucleotide sequence ID" value="NZ_RZTZ01000004.1"/>
</dbReference>
<proteinExistence type="predicted"/>
<feature type="region of interest" description="Disordered" evidence="2">
    <location>
        <begin position="76"/>
        <end position="162"/>
    </location>
</feature>
<comment type="caution">
    <text evidence="3">The sequence shown here is derived from an EMBL/GenBank/DDBJ whole genome shotgun (WGS) entry which is preliminary data.</text>
</comment>
<dbReference type="InterPro" id="IPR002822">
    <property type="entry name" value="Ni_insertion"/>
</dbReference>
<reference evidence="3 4" key="1">
    <citation type="submission" date="2019-01" db="EMBL/GenBank/DDBJ databases">
        <title>Bacillus sp. M5HDSG1-1, whole genome shotgun sequence.</title>
        <authorList>
            <person name="Tuo L."/>
        </authorList>
    </citation>
    <scope>NUCLEOTIDE SEQUENCE [LARGE SCALE GENOMIC DNA]</scope>
    <source>
        <strain evidence="3 4">M5HDSG1-1</strain>
    </source>
</reference>
<evidence type="ECO:0000313" key="4">
    <source>
        <dbReference type="Proteomes" id="UP000288024"/>
    </source>
</evidence>
<dbReference type="AlphaFoldDB" id="A0A3S2X8V8"/>
<organism evidence="3 4">
    <name type="scientific">Niallia taxi</name>
    <dbReference type="NCBI Taxonomy" id="2499688"/>
    <lineage>
        <taxon>Bacteria</taxon>
        <taxon>Bacillati</taxon>
        <taxon>Bacillota</taxon>
        <taxon>Bacilli</taxon>
        <taxon>Bacillales</taxon>
        <taxon>Bacillaceae</taxon>
        <taxon>Niallia</taxon>
    </lineage>
</organism>